<dbReference type="EMBL" id="AP011946">
    <property type="protein sequence ID" value="BAM39012.1"/>
    <property type="molecule type" value="Genomic_DNA"/>
</dbReference>
<dbReference type="Proteomes" id="UP000003786">
    <property type="component" value="Chromosome 1"/>
</dbReference>
<evidence type="ECO:0000313" key="2">
    <source>
        <dbReference type="EMBL" id="BAM39012.1"/>
    </source>
</evidence>
<accession>J4CC97</accession>
<reference evidence="2 3" key="1">
    <citation type="journal article" date="2012" name="MBio">
        <title>Comparative genome analysis of three eukaryotic parasites with differing abilities to transform leukocytes reveals key mediators of Theileria-induced leukocyte transformation.</title>
        <authorList>
            <person name="Hayashida K."/>
            <person name="Hara Y."/>
            <person name="Abe T."/>
            <person name="Yamasaki C."/>
            <person name="Toyoda A."/>
            <person name="Kosuge T."/>
            <person name="Suzuki Y."/>
            <person name="Sato Y."/>
            <person name="Kawashima S."/>
            <person name="Katayama T."/>
            <person name="Wakaguri H."/>
            <person name="Inoue N."/>
            <person name="Homma K."/>
            <person name="Tada-Umezaki M."/>
            <person name="Yagi Y."/>
            <person name="Fujii Y."/>
            <person name="Habara T."/>
            <person name="Kanehisa M."/>
            <person name="Watanabe H."/>
            <person name="Ito K."/>
            <person name="Gojobori T."/>
            <person name="Sugawara H."/>
            <person name="Imanishi T."/>
            <person name="Weir W."/>
            <person name="Gardner M."/>
            <person name="Pain A."/>
            <person name="Shiels B."/>
            <person name="Hattori M."/>
            <person name="Nene V."/>
            <person name="Sugimoto C."/>
        </authorList>
    </citation>
    <scope>NUCLEOTIDE SEQUENCE [LARGE SCALE GENOMIC DNA]</scope>
    <source>
        <strain evidence="2 3">Shintoku</strain>
    </source>
</reference>
<dbReference type="KEGG" id="tot:TOT_010000477"/>
<keyword evidence="1" id="KW-0472">Membrane</keyword>
<keyword evidence="1" id="KW-1133">Transmembrane helix</keyword>
<keyword evidence="1" id="KW-0812">Transmembrane</keyword>
<name>J4CC97_THEOR</name>
<dbReference type="GeneID" id="20713386"/>
<dbReference type="RefSeq" id="XP_009689313.1">
    <property type="nucleotide sequence ID" value="XM_009691018.1"/>
</dbReference>
<dbReference type="OrthoDB" id="361588at2759"/>
<dbReference type="eggNOG" id="ENOG502QWW1">
    <property type="taxonomic scope" value="Eukaryota"/>
</dbReference>
<sequence length="319" mass="36892">MNKSNRKAVNTSLLNDSWDHIKKYDHVCVNLHENDLVFINAFIDIVNEGKSKNRYLVKRIRKQYGEYIALMNAINKFNKNCFLFGLHRKSELANFGDVVMSNKSEIIKLFYLILAHTSNLLNSDKGLEELKRLCPNVYKLVVVNKSRYYLHKLMGFISGLNPNKRVDVMVVLDKYLQPHLIQLLHQISARDIDNGFNTIVNNSAKANTGANSHTSHMSTSGNVDGYGTGYDNAPIEDLSYMEGVNMKNWSFFLLFYIFLPITLSLVLIIYGLTKYLYNLKRNKFISVTIRDDSSEDVDNVRNRKLKLNKKIQFYNPQRD</sequence>
<proteinExistence type="predicted"/>
<dbReference type="VEuPathDB" id="PiroplasmaDB:TOT_010000477"/>
<evidence type="ECO:0000256" key="1">
    <source>
        <dbReference type="SAM" id="Phobius"/>
    </source>
</evidence>
<evidence type="ECO:0000313" key="3">
    <source>
        <dbReference type="Proteomes" id="UP000003786"/>
    </source>
</evidence>
<protein>
    <submittedName>
        <fullName evidence="2">Uncharacterized protein</fullName>
    </submittedName>
</protein>
<keyword evidence="3" id="KW-1185">Reference proteome</keyword>
<gene>
    <name evidence="2" type="ORF">TOT_010000477</name>
</gene>
<feature type="transmembrane region" description="Helical" evidence="1">
    <location>
        <begin position="249"/>
        <end position="273"/>
    </location>
</feature>
<organism evidence="2 3">
    <name type="scientific">Theileria orientalis strain Shintoku</name>
    <dbReference type="NCBI Taxonomy" id="869250"/>
    <lineage>
        <taxon>Eukaryota</taxon>
        <taxon>Sar</taxon>
        <taxon>Alveolata</taxon>
        <taxon>Apicomplexa</taxon>
        <taxon>Aconoidasida</taxon>
        <taxon>Piroplasmida</taxon>
        <taxon>Theileriidae</taxon>
        <taxon>Theileria</taxon>
    </lineage>
</organism>
<dbReference type="AlphaFoldDB" id="J4CC97"/>